<dbReference type="AlphaFoldDB" id="D3VLI0"/>
<reference evidence="1 2" key="1">
    <citation type="journal article" date="2011" name="PLoS ONE">
        <title>The entomopathogenic bacterial endosymbionts xenorhabdus and photorhabdus: convergent lifestyles from divergent genomes.</title>
        <authorList>
            <person name="Chaston J.M."/>
            <person name="Suen G."/>
            <person name="Tucker S.L."/>
            <person name="Andersen A.W."/>
            <person name="Bhasin A."/>
            <person name="Bode E."/>
            <person name="Bode H.B."/>
            <person name="Brachmann A.O."/>
            <person name="Cowles C.E."/>
            <person name="Cowles K.N."/>
            <person name="Darby C."/>
            <person name="de Leon L."/>
            <person name="Drace K."/>
            <person name="Du Z."/>
            <person name="Givaudan A."/>
            <person name="Herbert Tran E.E."/>
            <person name="Jewell K.A."/>
            <person name="Knack J.J."/>
            <person name="Krasomil-Osterfeld K.C."/>
            <person name="Kukor R."/>
            <person name="Lanois A."/>
            <person name="Latreille P."/>
            <person name="Leimgruber N.K."/>
            <person name="Lipke C.M."/>
            <person name="Liu R."/>
            <person name="Lu X."/>
            <person name="Martens E.C."/>
            <person name="Marri P.R."/>
            <person name="Medigue C."/>
            <person name="Menard M.L."/>
            <person name="Miller N.M."/>
            <person name="Morales-Soto N."/>
            <person name="Norton S."/>
            <person name="Ogier J.C."/>
            <person name="Orchard S.S."/>
            <person name="Park D."/>
            <person name="Park Y."/>
            <person name="Qurollo B.A."/>
            <person name="Sugar D.R."/>
            <person name="Richards G.R."/>
            <person name="Rouy Z."/>
            <person name="Slominski B."/>
            <person name="Slominski K."/>
            <person name="Snyder H."/>
            <person name="Tjaden B.C."/>
            <person name="van der Hoeven R."/>
            <person name="Welch R.D."/>
            <person name="Wheeler C."/>
            <person name="Xiang B."/>
            <person name="Barbazuk B."/>
            <person name="Gaudriault S."/>
            <person name="Goodner B."/>
            <person name="Slater S.C."/>
            <person name="Forst S."/>
            <person name="Goldman B.S."/>
            <person name="Goodrich-Blair H."/>
        </authorList>
    </citation>
    <scope>NUCLEOTIDE SEQUENCE [LARGE SCALE GENOMIC DNA]</scope>
    <source>
        <strain evidence="2">ATCC 19061 / DSM 3370 / CCUG 14189 / LMG 1036 / NCIMB 9965 / AN6</strain>
    </source>
</reference>
<sequence>MNNIHRNEFGLSEELASLHAQIRALINTAHHTMVSHDANIYIRDTAHSTRTVGLTSNGISLYSNGSNSSLATIWPSS</sequence>
<evidence type="ECO:0000313" key="1">
    <source>
        <dbReference type="EMBL" id="CBJ91306.1"/>
    </source>
</evidence>
<dbReference type="KEGG" id="xne:XNC1_3254"/>
<gene>
    <name evidence="1" type="ordered locus">XNC1_3254</name>
</gene>
<keyword evidence="2" id="KW-1185">Reference proteome</keyword>
<dbReference type="EMBL" id="FN667742">
    <property type="protein sequence ID" value="CBJ91306.1"/>
    <property type="molecule type" value="Genomic_DNA"/>
</dbReference>
<evidence type="ECO:0000313" key="2">
    <source>
        <dbReference type="Proteomes" id="UP000008075"/>
    </source>
</evidence>
<organism evidence="1 2">
    <name type="scientific">Xenorhabdus nematophila (strain ATCC 19061 / DSM 3370 / CCUG 14189 / LMG 1036 / NCIMB 9965 / AN6)</name>
    <dbReference type="NCBI Taxonomy" id="406817"/>
    <lineage>
        <taxon>Bacteria</taxon>
        <taxon>Pseudomonadati</taxon>
        <taxon>Pseudomonadota</taxon>
        <taxon>Gammaproteobacteria</taxon>
        <taxon>Enterobacterales</taxon>
        <taxon>Morganellaceae</taxon>
        <taxon>Xenorhabdus</taxon>
    </lineage>
</organism>
<dbReference type="HOGENOM" id="CLU_2637256_0_0_6"/>
<dbReference type="Proteomes" id="UP000008075">
    <property type="component" value="Chromosome"/>
</dbReference>
<protein>
    <submittedName>
        <fullName evidence="1">Uncharacterized protein</fullName>
    </submittedName>
</protein>
<proteinExistence type="predicted"/>
<accession>D3VLI0</accession>
<name>D3VLI0_XENNA</name>